<evidence type="ECO:0000313" key="2">
    <source>
        <dbReference type="EMBL" id="SVC72285.1"/>
    </source>
</evidence>
<sequence length="259" mass="29728">MGYCFSGGGSAGGVSSSPNPWRQPGESLQYADLGNGGEILKELAKILHEWPRGNSANQSEKDRHLRFIMAVAGYPEVDVATRPFDWPLHERSLDAIRISKILDDIVGMHKFTSLRSSLLNRDLRYRMSALENKSEMRRAHRECLLLLFARTRQLDDVPLNQSYYRSEEEGLLTQLHGKDNNRRGDCWPDLDELEKYEESLGEEPSNPDMREIGETTGRKGPDWKKACEANNEWKNWKDRGELFSLSNLKVEEVGLQFHY</sequence>
<feature type="compositionally biased region" description="Gly residues" evidence="1">
    <location>
        <begin position="1"/>
        <end position="12"/>
    </location>
</feature>
<feature type="region of interest" description="Disordered" evidence="1">
    <location>
        <begin position="1"/>
        <end position="25"/>
    </location>
</feature>
<gene>
    <name evidence="2" type="ORF">METZ01_LOCUS325139</name>
</gene>
<feature type="compositionally biased region" description="Basic and acidic residues" evidence="1">
    <location>
        <begin position="208"/>
        <end position="224"/>
    </location>
</feature>
<feature type="non-terminal residue" evidence="2">
    <location>
        <position position="259"/>
    </location>
</feature>
<accession>A0A382PI11</accession>
<proteinExistence type="predicted"/>
<dbReference type="AlphaFoldDB" id="A0A382PI11"/>
<protein>
    <submittedName>
        <fullName evidence="2">Uncharacterized protein</fullName>
    </submittedName>
</protein>
<feature type="region of interest" description="Disordered" evidence="1">
    <location>
        <begin position="197"/>
        <end position="224"/>
    </location>
</feature>
<name>A0A382PI11_9ZZZZ</name>
<evidence type="ECO:0000256" key="1">
    <source>
        <dbReference type="SAM" id="MobiDB-lite"/>
    </source>
</evidence>
<organism evidence="2">
    <name type="scientific">marine metagenome</name>
    <dbReference type="NCBI Taxonomy" id="408172"/>
    <lineage>
        <taxon>unclassified sequences</taxon>
        <taxon>metagenomes</taxon>
        <taxon>ecological metagenomes</taxon>
    </lineage>
</organism>
<dbReference type="EMBL" id="UINC01107135">
    <property type="protein sequence ID" value="SVC72285.1"/>
    <property type="molecule type" value="Genomic_DNA"/>
</dbReference>
<reference evidence="2" key="1">
    <citation type="submission" date="2018-05" db="EMBL/GenBank/DDBJ databases">
        <authorList>
            <person name="Lanie J.A."/>
            <person name="Ng W.-L."/>
            <person name="Kazmierczak K.M."/>
            <person name="Andrzejewski T.M."/>
            <person name="Davidsen T.M."/>
            <person name="Wayne K.J."/>
            <person name="Tettelin H."/>
            <person name="Glass J.I."/>
            <person name="Rusch D."/>
            <person name="Podicherti R."/>
            <person name="Tsui H.-C.T."/>
            <person name="Winkler M.E."/>
        </authorList>
    </citation>
    <scope>NUCLEOTIDE SEQUENCE</scope>
</reference>